<dbReference type="AlphaFoldDB" id="A0A8J8MNY6"/>
<evidence type="ECO:0000313" key="10">
    <source>
        <dbReference type="Proteomes" id="UP000683246"/>
    </source>
</evidence>
<feature type="domain" description="ABC transporter" evidence="8">
    <location>
        <begin position="5"/>
        <end position="252"/>
    </location>
</feature>
<accession>A0A8J8MNY6</accession>
<evidence type="ECO:0000256" key="7">
    <source>
        <dbReference type="ARBA" id="ARBA00023136"/>
    </source>
</evidence>
<dbReference type="Gene3D" id="3.40.50.300">
    <property type="entry name" value="P-loop containing nucleotide triphosphate hydrolases"/>
    <property type="match status" value="1"/>
</dbReference>
<dbReference type="PROSITE" id="PS50893">
    <property type="entry name" value="ABC_TRANSPORTER_2"/>
    <property type="match status" value="1"/>
</dbReference>
<name>A0A8J8MNY6_9FIRM</name>
<dbReference type="InterPro" id="IPR027417">
    <property type="entry name" value="P-loop_NTPase"/>
</dbReference>
<dbReference type="GO" id="GO:0016887">
    <property type="term" value="F:ATP hydrolysis activity"/>
    <property type="evidence" value="ECO:0007669"/>
    <property type="project" value="InterPro"/>
</dbReference>
<dbReference type="KEGG" id="vpy:HZI73_24315"/>
<dbReference type="CDD" id="cd03257">
    <property type="entry name" value="ABC_NikE_OppD_transporters"/>
    <property type="match status" value="1"/>
</dbReference>
<dbReference type="EMBL" id="CP058649">
    <property type="protein sequence ID" value="QUI25230.1"/>
    <property type="molecule type" value="Genomic_DNA"/>
</dbReference>
<dbReference type="PANTHER" id="PTHR43297:SF2">
    <property type="entry name" value="DIPEPTIDE TRANSPORT ATP-BINDING PROTEIN DPPD"/>
    <property type="match status" value="1"/>
</dbReference>
<dbReference type="InterPro" id="IPR003593">
    <property type="entry name" value="AAA+_ATPase"/>
</dbReference>
<proteinExistence type="inferred from homology"/>
<dbReference type="InterPro" id="IPR017871">
    <property type="entry name" value="ABC_transporter-like_CS"/>
</dbReference>
<keyword evidence="5" id="KW-0547">Nucleotide-binding</keyword>
<dbReference type="RefSeq" id="WP_212695929.1">
    <property type="nucleotide sequence ID" value="NZ_CP058649.1"/>
</dbReference>
<gene>
    <name evidence="9" type="ORF">HZI73_24315</name>
</gene>
<organism evidence="9 10">
    <name type="scientific">Vallitalea pronyensis</name>
    <dbReference type="NCBI Taxonomy" id="1348613"/>
    <lineage>
        <taxon>Bacteria</taxon>
        <taxon>Bacillati</taxon>
        <taxon>Bacillota</taxon>
        <taxon>Clostridia</taxon>
        <taxon>Lachnospirales</taxon>
        <taxon>Vallitaleaceae</taxon>
        <taxon>Vallitalea</taxon>
    </lineage>
</organism>
<reference evidence="9" key="1">
    <citation type="submission" date="2020-07" db="EMBL/GenBank/DDBJ databases">
        <title>Vallitalea pronyensis genome.</title>
        <authorList>
            <person name="Postec A."/>
        </authorList>
    </citation>
    <scope>NUCLEOTIDE SEQUENCE</scope>
    <source>
        <strain evidence="9">FatNI3</strain>
    </source>
</reference>
<keyword evidence="10" id="KW-1185">Reference proteome</keyword>
<evidence type="ECO:0000256" key="2">
    <source>
        <dbReference type="ARBA" id="ARBA00005417"/>
    </source>
</evidence>
<evidence type="ECO:0000313" key="9">
    <source>
        <dbReference type="EMBL" id="QUI25230.1"/>
    </source>
</evidence>
<evidence type="ECO:0000256" key="5">
    <source>
        <dbReference type="ARBA" id="ARBA00022741"/>
    </source>
</evidence>
<evidence type="ECO:0000256" key="4">
    <source>
        <dbReference type="ARBA" id="ARBA00022475"/>
    </source>
</evidence>
<dbReference type="PANTHER" id="PTHR43297">
    <property type="entry name" value="OLIGOPEPTIDE TRANSPORT ATP-BINDING PROTEIN APPD"/>
    <property type="match status" value="1"/>
</dbReference>
<dbReference type="GO" id="GO:0005886">
    <property type="term" value="C:plasma membrane"/>
    <property type="evidence" value="ECO:0007669"/>
    <property type="project" value="UniProtKB-SubCell"/>
</dbReference>
<evidence type="ECO:0000256" key="3">
    <source>
        <dbReference type="ARBA" id="ARBA00022448"/>
    </source>
</evidence>
<keyword evidence="6 9" id="KW-0067">ATP-binding</keyword>
<dbReference type="SUPFAM" id="SSF52540">
    <property type="entry name" value="P-loop containing nucleoside triphosphate hydrolases"/>
    <property type="match status" value="1"/>
</dbReference>
<sequence length="260" mass="29315">MRKLLEVKSLTVHYPGEGNVIEDINLTIGYKEIIGIVGESGSGKTTLVRTIMNLLSPLAEIRSGEIYFEGKNIRHYNKEQWRSLRGNDMAMIFQNPGSYFNPIMRIGKQFVECIQSHKKLSKVEALDLAKETLVKMNLHETDRVMNAYPFQLSGGMKQRVAIAMALALEPKLICADEPTSALDVLTQKQIMDELMLLREHFHTSIIMVTHNMGGAAYMSDKMMVMRNGSVVEHDKTDKVMTQPSTIYTQELLAAIPHMKG</sequence>
<protein>
    <submittedName>
        <fullName evidence="9">ABC transporter ATP-binding protein</fullName>
    </submittedName>
</protein>
<comment type="subcellular location">
    <subcellularLocation>
        <location evidence="1">Cell membrane</location>
        <topology evidence="1">Peripheral membrane protein</topology>
    </subcellularLocation>
</comment>
<dbReference type="InterPro" id="IPR003439">
    <property type="entry name" value="ABC_transporter-like_ATP-bd"/>
</dbReference>
<keyword evidence="7" id="KW-0472">Membrane</keyword>
<evidence type="ECO:0000256" key="1">
    <source>
        <dbReference type="ARBA" id="ARBA00004202"/>
    </source>
</evidence>
<evidence type="ECO:0000256" key="6">
    <source>
        <dbReference type="ARBA" id="ARBA00022840"/>
    </source>
</evidence>
<dbReference type="Proteomes" id="UP000683246">
    <property type="component" value="Chromosome"/>
</dbReference>
<keyword evidence="3" id="KW-0813">Transport</keyword>
<dbReference type="InterPro" id="IPR050388">
    <property type="entry name" value="ABC_Ni/Peptide_Import"/>
</dbReference>
<keyword evidence="4" id="KW-1003">Cell membrane</keyword>
<evidence type="ECO:0000259" key="8">
    <source>
        <dbReference type="PROSITE" id="PS50893"/>
    </source>
</evidence>
<dbReference type="SMART" id="SM00382">
    <property type="entry name" value="AAA"/>
    <property type="match status" value="1"/>
</dbReference>
<comment type="similarity">
    <text evidence="2">Belongs to the ABC transporter superfamily.</text>
</comment>
<dbReference type="GO" id="GO:0005524">
    <property type="term" value="F:ATP binding"/>
    <property type="evidence" value="ECO:0007669"/>
    <property type="project" value="UniProtKB-KW"/>
</dbReference>
<dbReference type="PROSITE" id="PS00211">
    <property type="entry name" value="ABC_TRANSPORTER_1"/>
    <property type="match status" value="1"/>
</dbReference>
<dbReference type="Pfam" id="PF00005">
    <property type="entry name" value="ABC_tran"/>
    <property type="match status" value="1"/>
</dbReference>